<evidence type="ECO:0000313" key="2">
    <source>
        <dbReference type="Proteomes" id="UP000002640"/>
    </source>
</evidence>
<proteinExistence type="predicted"/>
<evidence type="ECO:0000313" key="1">
    <source>
        <dbReference type="EMBL" id="EGZ10720.1"/>
    </source>
</evidence>
<name>G5A1C1_PHYSP</name>
<dbReference type="RefSeq" id="XP_009533465.1">
    <property type="nucleotide sequence ID" value="XM_009535170.1"/>
</dbReference>
<accession>G5A1C1</accession>
<evidence type="ECO:0008006" key="3">
    <source>
        <dbReference type="Google" id="ProtNLM"/>
    </source>
</evidence>
<organism evidence="1 2">
    <name type="scientific">Phytophthora sojae (strain P6497)</name>
    <name type="common">Soybean stem and root rot agent</name>
    <name type="synonym">Phytophthora megasperma f. sp. glycines</name>
    <dbReference type="NCBI Taxonomy" id="1094619"/>
    <lineage>
        <taxon>Eukaryota</taxon>
        <taxon>Sar</taxon>
        <taxon>Stramenopiles</taxon>
        <taxon>Oomycota</taxon>
        <taxon>Peronosporomycetes</taxon>
        <taxon>Peronosporales</taxon>
        <taxon>Peronosporaceae</taxon>
        <taxon>Phytophthora</taxon>
    </lineage>
</organism>
<dbReference type="EMBL" id="JH159158">
    <property type="protein sequence ID" value="EGZ10720.1"/>
    <property type="molecule type" value="Genomic_DNA"/>
</dbReference>
<dbReference type="GeneID" id="20639319"/>
<gene>
    <name evidence="1" type="ORF">PHYSODRAFT_261811</name>
</gene>
<reference evidence="1 2" key="1">
    <citation type="journal article" date="2006" name="Science">
        <title>Phytophthora genome sequences uncover evolutionary origins and mechanisms of pathogenesis.</title>
        <authorList>
            <person name="Tyler B.M."/>
            <person name="Tripathy S."/>
            <person name="Zhang X."/>
            <person name="Dehal P."/>
            <person name="Jiang R.H."/>
            <person name="Aerts A."/>
            <person name="Arredondo F.D."/>
            <person name="Baxter L."/>
            <person name="Bensasson D."/>
            <person name="Beynon J.L."/>
            <person name="Chapman J."/>
            <person name="Damasceno C.M."/>
            <person name="Dorrance A.E."/>
            <person name="Dou D."/>
            <person name="Dickerman A.W."/>
            <person name="Dubchak I.L."/>
            <person name="Garbelotto M."/>
            <person name="Gijzen M."/>
            <person name="Gordon S.G."/>
            <person name="Govers F."/>
            <person name="Grunwald N.J."/>
            <person name="Huang W."/>
            <person name="Ivors K.L."/>
            <person name="Jones R.W."/>
            <person name="Kamoun S."/>
            <person name="Krampis K."/>
            <person name="Lamour K.H."/>
            <person name="Lee M.K."/>
            <person name="McDonald W.H."/>
            <person name="Medina M."/>
            <person name="Meijer H.J."/>
            <person name="Nordberg E.K."/>
            <person name="Maclean D.J."/>
            <person name="Ospina-Giraldo M.D."/>
            <person name="Morris P.F."/>
            <person name="Phuntumart V."/>
            <person name="Putnam N.H."/>
            <person name="Rash S."/>
            <person name="Rose J.K."/>
            <person name="Sakihama Y."/>
            <person name="Salamov A.A."/>
            <person name="Savidor A."/>
            <person name="Scheuring C.F."/>
            <person name="Smith B.M."/>
            <person name="Sobral B.W."/>
            <person name="Terry A."/>
            <person name="Torto-Alalibo T.A."/>
            <person name="Win J."/>
            <person name="Xu Z."/>
            <person name="Zhang H."/>
            <person name="Grigoriev I.V."/>
            <person name="Rokhsar D.S."/>
            <person name="Boore J.L."/>
        </authorList>
    </citation>
    <scope>NUCLEOTIDE SEQUENCE [LARGE SCALE GENOMIC DNA]</scope>
    <source>
        <strain evidence="1 2">P6497</strain>
    </source>
</reference>
<protein>
    <recommendedName>
        <fullName evidence="3">DDE-1 domain-containing protein</fullName>
    </recommendedName>
</protein>
<dbReference type="KEGG" id="psoj:PHYSODRAFT_261811"/>
<dbReference type="Proteomes" id="UP000002640">
    <property type="component" value="Unassembled WGS sequence"/>
</dbReference>
<dbReference type="AlphaFoldDB" id="G5A1C1"/>
<sequence>MDQVPCYFETEPKSTTTTRGSREVLLRKGGSSQRRFTATFTITAEGKVLTPHLLFSKLKNKPTCPPAVMVDVNPTGMWGADILLDHARKVVCSRMETQLYREPVLYIIDSYGCHVKFADSKRLEAYNIFVLVAPPNMTTILQPPEHQACFHVVRYGAQYRQLTGEDGREQLDISTPQWYLPDDRVASLFCCLLHGIGTPLPECVAELTSYMETLSDLDGLFDADCMAGFRDGTEEPGELGLYAASQMHRRTMEVVSKFSYTVDNPVKTVCLARSGSYFAVKEFNGYAINL</sequence>
<dbReference type="InParanoid" id="G5A1C1"/>
<keyword evidence="2" id="KW-1185">Reference proteome</keyword>